<evidence type="ECO:0000313" key="6">
    <source>
        <dbReference type="EnsemblFungi" id="EJT70952"/>
    </source>
</evidence>
<dbReference type="Pfam" id="PF00018">
    <property type="entry name" value="SH3_1"/>
    <property type="match status" value="1"/>
</dbReference>
<accession>J3PEP4</accession>
<dbReference type="EMBL" id="GL385401">
    <property type="protein sequence ID" value="EJT70952.1"/>
    <property type="molecule type" value="Genomic_DNA"/>
</dbReference>
<reference evidence="5" key="2">
    <citation type="submission" date="2010-07" db="EMBL/GenBank/DDBJ databases">
        <authorList>
            <consortium name="The Broad Institute Genome Sequencing Platform"/>
            <consortium name="Broad Institute Genome Sequencing Center for Infectious Disease"/>
            <person name="Ma L.-J."/>
            <person name="Dead R."/>
            <person name="Young S."/>
            <person name="Zeng Q."/>
            <person name="Koehrsen M."/>
            <person name="Alvarado L."/>
            <person name="Berlin A."/>
            <person name="Chapman S.B."/>
            <person name="Chen Z."/>
            <person name="Freedman E."/>
            <person name="Gellesch M."/>
            <person name="Goldberg J."/>
            <person name="Griggs A."/>
            <person name="Gujja S."/>
            <person name="Heilman E.R."/>
            <person name="Heiman D."/>
            <person name="Hepburn T."/>
            <person name="Howarth C."/>
            <person name="Jen D."/>
            <person name="Larson L."/>
            <person name="Mehta T."/>
            <person name="Neiman D."/>
            <person name="Pearson M."/>
            <person name="Roberts A."/>
            <person name="Saif S."/>
            <person name="Shea T."/>
            <person name="Shenoy N."/>
            <person name="Sisk P."/>
            <person name="Stolte C."/>
            <person name="Sykes S."/>
            <person name="Walk T."/>
            <person name="White J."/>
            <person name="Yandava C."/>
            <person name="Haas B."/>
            <person name="Nusbaum C."/>
            <person name="Birren B."/>
        </authorList>
    </citation>
    <scope>NUCLEOTIDE SEQUENCE</scope>
    <source>
        <strain evidence="5">R3-111a-1</strain>
    </source>
</reference>
<reference evidence="6" key="5">
    <citation type="submission" date="2018-04" db="UniProtKB">
        <authorList>
            <consortium name="EnsemblFungi"/>
        </authorList>
    </citation>
    <scope>IDENTIFICATION</scope>
    <source>
        <strain evidence="6">R3-111a-1</strain>
    </source>
</reference>
<dbReference type="Proteomes" id="UP000006039">
    <property type="component" value="Unassembled WGS sequence"/>
</dbReference>
<feature type="compositionally biased region" description="Gly residues" evidence="3">
    <location>
        <begin position="183"/>
        <end position="193"/>
    </location>
</feature>
<reference evidence="5" key="3">
    <citation type="submission" date="2010-09" db="EMBL/GenBank/DDBJ databases">
        <title>Annotation of Gaeumannomyces graminis var. tritici R3-111a-1.</title>
        <authorList>
            <consortium name="The Broad Institute Genome Sequencing Platform"/>
            <person name="Ma L.-J."/>
            <person name="Dead R."/>
            <person name="Young S.K."/>
            <person name="Zeng Q."/>
            <person name="Gargeya S."/>
            <person name="Fitzgerald M."/>
            <person name="Haas B."/>
            <person name="Abouelleil A."/>
            <person name="Alvarado L."/>
            <person name="Arachchi H.M."/>
            <person name="Berlin A."/>
            <person name="Brown A."/>
            <person name="Chapman S.B."/>
            <person name="Chen Z."/>
            <person name="Dunbar C."/>
            <person name="Freedman E."/>
            <person name="Gearin G."/>
            <person name="Gellesch M."/>
            <person name="Goldberg J."/>
            <person name="Griggs A."/>
            <person name="Gujja S."/>
            <person name="Heiman D."/>
            <person name="Howarth C."/>
            <person name="Larson L."/>
            <person name="Lui A."/>
            <person name="MacDonald P.J.P."/>
            <person name="Mehta T."/>
            <person name="Montmayeur A."/>
            <person name="Murphy C."/>
            <person name="Neiman D."/>
            <person name="Pearson M."/>
            <person name="Priest M."/>
            <person name="Roberts A."/>
            <person name="Saif S."/>
            <person name="Shea T."/>
            <person name="Shenoy N."/>
            <person name="Sisk P."/>
            <person name="Stolte C."/>
            <person name="Sykes S."/>
            <person name="Yandava C."/>
            <person name="Wortman J."/>
            <person name="Nusbaum C."/>
            <person name="Birren B."/>
        </authorList>
    </citation>
    <scope>NUCLEOTIDE SEQUENCE</scope>
    <source>
        <strain evidence="5">R3-111a-1</strain>
    </source>
</reference>
<dbReference type="SUPFAM" id="SSF50044">
    <property type="entry name" value="SH3-domain"/>
    <property type="match status" value="1"/>
</dbReference>
<keyword evidence="7" id="KW-1185">Reference proteome</keyword>
<dbReference type="EnsemblFungi" id="EJT70952">
    <property type="protein sequence ID" value="EJT70952"/>
    <property type="gene ID" value="GGTG_11975"/>
</dbReference>
<keyword evidence="1 2" id="KW-0728">SH3 domain</keyword>
<dbReference type="CDD" id="cd00174">
    <property type="entry name" value="SH3"/>
    <property type="match status" value="1"/>
</dbReference>
<dbReference type="AlphaFoldDB" id="J3PEP4"/>
<evidence type="ECO:0000313" key="5">
    <source>
        <dbReference type="EMBL" id="EJT70952.1"/>
    </source>
</evidence>
<dbReference type="RefSeq" id="XP_009228130.1">
    <property type="nucleotide sequence ID" value="XM_009229866.1"/>
</dbReference>
<organism evidence="5">
    <name type="scientific">Gaeumannomyces tritici (strain R3-111a-1)</name>
    <name type="common">Wheat and barley take-all root rot fungus</name>
    <name type="synonym">Gaeumannomyces graminis var. tritici</name>
    <dbReference type="NCBI Taxonomy" id="644352"/>
    <lineage>
        <taxon>Eukaryota</taxon>
        <taxon>Fungi</taxon>
        <taxon>Dikarya</taxon>
        <taxon>Ascomycota</taxon>
        <taxon>Pezizomycotina</taxon>
        <taxon>Sordariomycetes</taxon>
        <taxon>Sordariomycetidae</taxon>
        <taxon>Magnaporthales</taxon>
        <taxon>Magnaporthaceae</taxon>
        <taxon>Gaeumannomyces</taxon>
    </lineage>
</organism>
<name>J3PEP4_GAET3</name>
<feature type="compositionally biased region" description="Low complexity" evidence="3">
    <location>
        <begin position="199"/>
        <end position="219"/>
    </location>
</feature>
<evidence type="ECO:0000256" key="1">
    <source>
        <dbReference type="ARBA" id="ARBA00022443"/>
    </source>
</evidence>
<dbReference type="STRING" id="644352.J3PEP4"/>
<dbReference type="GeneID" id="20352433"/>
<dbReference type="Gene3D" id="2.30.30.40">
    <property type="entry name" value="SH3 Domains"/>
    <property type="match status" value="1"/>
</dbReference>
<sequence>MVSADRQTIIETNKSLRIIKNELESLYEKGPSRRPRRRRTLLLLLLDARPAARAPPPAAPTPDISNLSIRDNNAQAPPPPYGNPSPSAAAAAPPPPPPSGKPVLSHARALYRYAGADAHDCAFERDDRIAVHEYMNADWWMGRNLRTGREGIFPRNYVEPEAAPVPAPVASPQQGYPVNEKAVGGGYYGGGGGAPPPQQQQQPYGQPAYGYQQQQNPYNAPAPPMAVANPPPAQQQEAQPQKESFAKKAGSKLGNAALFGAGATLGGNIVNSIF</sequence>
<dbReference type="HOGENOM" id="CLU_064525_1_0_1"/>
<dbReference type="FunCoup" id="J3PEP4">
    <property type="interactions" value="104"/>
</dbReference>
<dbReference type="SMART" id="SM00326">
    <property type="entry name" value="SH3"/>
    <property type="match status" value="1"/>
</dbReference>
<evidence type="ECO:0000259" key="4">
    <source>
        <dbReference type="PROSITE" id="PS50002"/>
    </source>
</evidence>
<dbReference type="InterPro" id="IPR036028">
    <property type="entry name" value="SH3-like_dom_sf"/>
</dbReference>
<dbReference type="OrthoDB" id="6250593at2759"/>
<dbReference type="PANTHER" id="PTHR45929">
    <property type="entry name" value="JAK PATHWAY SIGNAL TRANSDUCTION ADAPTOR MOLECULE"/>
    <property type="match status" value="1"/>
</dbReference>
<feature type="region of interest" description="Disordered" evidence="3">
    <location>
        <begin position="164"/>
        <end position="249"/>
    </location>
</feature>
<reference evidence="7" key="1">
    <citation type="submission" date="2010-07" db="EMBL/GenBank/DDBJ databases">
        <title>The genome sequence of Gaeumannomyces graminis var. tritici strain R3-111a-1.</title>
        <authorList>
            <consortium name="The Broad Institute Genome Sequencing Platform"/>
            <person name="Ma L.-J."/>
            <person name="Dead R."/>
            <person name="Young S."/>
            <person name="Zeng Q."/>
            <person name="Koehrsen M."/>
            <person name="Alvarado L."/>
            <person name="Berlin A."/>
            <person name="Chapman S.B."/>
            <person name="Chen Z."/>
            <person name="Freedman E."/>
            <person name="Gellesch M."/>
            <person name="Goldberg J."/>
            <person name="Griggs A."/>
            <person name="Gujja S."/>
            <person name="Heilman E.R."/>
            <person name="Heiman D."/>
            <person name="Hepburn T."/>
            <person name="Howarth C."/>
            <person name="Jen D."/>
            <person name="Larson L."/>
            <person name="Mehta T."/>
            <person name="Neiman D."/>
            <person name="Pearson M."/>
            <person name="Roberts A."/>
            <person name="Saif S."/>
            <person name="Shea T."/>
            <person name="Shenoy N."/>
            <person name="Sisk P."/>
            <person name="Stolte C."/>
            <person name="Sykes S."/>
            <person name="Walk T."/>
            <person name="White J."/>
            <person name="Yandava C."/>
            <person name="Haas B."/>
            <person name="Nusbaum C."/>
            <person name="Birren B."/>
        </authorList>
    </citation>
    <scope>NUCLEOTIDE SEQUENCE [LARGE SCALE GENOMIC DNA]</scope>
    <source>
        <strain evidence="7">R3-111a-1</strain>
    </source>
</reference>
<dbReference type="InterPro" id="IPR001452">
    <property type="entry name" value="SH3_domain"/>
</dbReference>
<dbReference type="InterPro" id="IPR050670">
    <property type="entry name" value="STAM"/>
</dbReference>
<gene>
    <name evidence="6" type="primary">20352433</name>
    <name evidence="5" type="ORF">GGTG_11975</name>
</gene>
<dbReference type="PROSITE" id="PS50002">
    <property type="entry name" value="SH3"/>
    <property type="match status" value="1"/>
</dbReference>
<evidence type="ECO:0000256" key="2">
    <source>
        <dbReference type="PROSITE-ProRule" id="PRU00192"/>
    </source>
</evidence>
<evidence type="ECO:0000313" key="7">
    <source>
        <dbReference type="Proteomes" id="UP000006039"/>
    </source>
</evidence>
<feature type="domain" description="SH3" evidence="4">
    <location>
        <begin position="102"/>
        <end position="163"/>
    </location>
</feature>
<protein>
    <recommendedName>
        <fullName evidence="4">SH3 domain-containing protein</fullName>
    </recommendedName>
</protein>
<proteinExistence type="predicted"/>
<evidence type="ECO:0000256" key="3">
    <source>
        <dbReference type="SAM" id="MobiDB-lite"/>
    </source>
</evidence>
<dbReference type="VEuPathDB" id="FungiDB:GGTG_11975"/>
<feature type="region of interest" description="Disordered" evidence="3">
    <location>
        <begin position="52"/>
        <end position="103"/>
    </location>
</feature>
<dbReference type="eggNOG" id="KOG3601">
    <property type="taxonomic scope" value="Eukaryota"/>
</dbReference>
<dbReference type="PANTHER" id="PTHR45929:SF7">
    <property type="entry name" value="LAS SEVENTEEN-BINDING PROTEIN 1"/>
    <property type="match status" value="1"/>
</dbReference>
<reference evidence="6" key="4">
    <citation type="journal article" date="2015" name="G3 (Bethesda)">
        <title>Genome sequences of three phytopathogenic species of the Magnaporthaceae family of fungi.</title>
        <authorList>
            <person name="Okagaki L.H."/>
            <person name="Nunes C.C."/>
            <person name="Sailsbery J."/>
            <person name="Clay B."/>
            <person name="Brown D."/>
            <person name="John T."/>
            <person name="Oh Y."/>
            <person name="Young N."/>
            <person name="Fitzgerald M."/>
            <person name="Haas B.J."/>
            <person name="Zeng Q."/>
            <person name="Young S."/>
            <person name="Adiconis X."/>
            <person name="Fan L."/>
            <person name="Levin J.Z."/>
            <person name="Mitchell T.K."/>
            <person name="Okubara P.A."/>
            <person name="Farman M.L."/>
            <person name="Kohn L.M."/>
            <person name="Birren B."/>
            <person name="Ma L.-J."/>
            <person name="Dean R.A."/>
        </authorList>
    </citation>
    <scope>NUCLEOTIDE SEQUENCE</scope>
    <source>
        <strain evidence="6">R3-111a-1</strain>
    </source>
</reference>
<feature type="compositionally biased region" description="Pro residues" evidence="3">
    <location>
        <begin position="220"/>
        <end position="233"/>
    </location>
</feature>